<dbReference type="Pfam" id="PF13539">
    <property type="entry name" value="Peptidase_M15_4"/>
    <property type="match status" value="1"/>
</dbReference>
<protein>
    <recommendedName>
        <fullName evidence="1">Peptidase M15C domain-containing protein</fullName>
    </recommendedName>
</protein>
<feature type="domain" description="Peptidase M15C" evidence="1">
    <location>
        <begin position="187"/>
        <end position="254"/>
    </location>
</feature>
<dbReference type="Gene3D" id="3.30.1380.10">
    <property type="match status" value="1"/>
</dbReference>
<evidence type="ECO:0000259" key="1">
    <source>
        <dbReference type="Pfam" id="PF13539"/>
    </source>
</evidence>
<accession>A0A644XGY5</accession>
<proteinExistence type="predicted"/>
<gene>
    <name evidence="2" type="ORF">SDC9_59721</name>
</gene>
<dbReference type="InterPro" id="IPR039561">
    <property type="entry name" value="Peptidase_M15C"/>
</dbReference>
<comment type="caution">
    <text evidence="2">The sequence shown here is derived from an EMBL/GenBank/DDBJ whole genome shotgun (WGS) entry which is preliminary data.</text>
</comment>
<name>A0A644XGY5_9ZZZZ</name>
<dbReference type="SUPFAM" id="SSF55166">
    <property type="entry name" value="Hedgehog/DD-peptidase"/>
    <property type="match status" value="1"/>
</dbReference>
<dbReference type="EMBL" id="VSSQ01002109">
    <property type="protein sequence ID" value="MPM13364.1"/>
    <property type="molecule type" value="Genomic_DNA"/>
</dbReference>
<reference evidence="2" key="1">
    <citation type="submission" date="2019-08" db="EMBL/GenBank/DDBJ databases">
        <authorList>
            <person name="Kucharzyk K."/>
            <person name="Murdoch R.W."/>
            <person name="Higgins S."/>
            <person name="Loffler F."/>
        </authorList>
    </citation>
    <scope>NUCLEOTIDE SEQUENCE</scope>
</reference>
<sequence>MKKLLIFTLSYLLCTVFPCREVRALEDYNTVMKRDILSLFLAYPEHVTEVEKSAEGNVYVILKSGKKILYDDKNQKTHDEKLNNPDIQDMLEQPYPLDSIDNLPDVNFDPGRGRIYNLLHEVYGSNQGTIETNLTNCNGWQFNKQNGAAEALKAVLKDVNEASKTNGKIGGFVYPINGTYNYRYVSGTGRLSPHAFAIAIDIKSHPHDYWKWNTRSNGEKRMQTYPNELVKIFENHNFVWGGKWGHFDILHFEYRPEVILKARYFSTPIQESPTWYSGVPENEQVKEYINLIDNKLN</sequence>
<dbReference type="InterPro" id="IPR009045">
    <property type="entry name" value="Zn_M74/Hedgehog-like"/>
</dbReference>
<dbReference type="GO" id="GO:0008233">
    <property type="term" value="F:peptidase activity"/>
    <property type="evidence" value="ECO:0007669"/>
    <property type="project" value="InterPro"/>
</dbReference>
<dbReference type="AlphaFoldDB" id="A0A644XGY5"/>
<evidence type="ECO:0000313" key="2">
    <source>
        <dbReference type="EMBL" id="MPM13364.1"/>
    </source>
</evidence>
<organism evidence="2">
    <name type="scientific">bioreactor metagenome</name>
    <dbReference type="NCBI Taxonomy" id="1076179"/>
    <lineage>
        <taxon>unclassified sequences</taxon>
        <taxon>metagenomes</taxon>
        <taxon>ecological metagenomes</taxon>
    </lineage>
</organism>